<dbReference type="EMBL" id="CAADFE010000096">
    <property type="protein sequence ID" value="VFJ76047.1"/>
    <property type="molecule type" value="Genomic_DNA"/>
</dbReference>
<reference evidence="1" key="1">
    <citation type="submission" date="2019-02" db="EMBL/GenBank/DDBJ databases">
        <authorList>
            <person name="Gruber-Vodicka R. H."/>
            <person name="Seah K. B. B."/>
        </authorList>
    </citation>
    <scope>NUCLEOTIDE SEQUENCE</scope>
    <source>
        <strain evidence="1">BECK_BZ131</strain>
    </source>
</reference>
<dbReference type="Pfam" id="PF13711">
    <property type="entry name" value="DUF4160"/>
    <property type="match status" value="1"/>
</dbReference>
<proteinExistence type="predicted"/>
<evidence type="ECO:0000313" key="1">
    <source>
        <dbReference type="EMBL" id="VFJ76047.1"/>
    </source>
</evidence>
<accession>A0A450U101</accession>
<organism evidence="1">
    <name type="scientific">Candidatus Kentrum sp. FW</name>
    <dbReference type="NCBI Taxonomy" id="2126338"/>
    <lineage>
        <taxon>Bacteria</taxon>
        <taxon>Pseudomonadati</taxon>
        <taxon>Pseudomonadota</taxon>
        <taxon>Gammaproteobacteria</taxon>
        <taxon>Candidatus Kentrum</taxon>
    </lineage>
</organism>
<dbReference type="InterPro" id="IPR025427">
    <property type="entry name" value="DUF4160"/>
</dbReference>
<name>A0A450U101_9GAMM</name>
<protein>
    <submittedName>
        <fullName evidence="1">Uncharacterized protein</fullName>
    </submittedName>
</protein>
<sequence>MPIISMFYGIIIRMYLSDDKHHRLPYIHAKYAEF</sequence>
<gene>
    <name evidence="1" type="ORF">BECKFW1821C_GA0114237_10965</name>
</gene>
<dbReference type="AlphaFoldDB" id="A0A450U101"/>